<dbReference type="EMBL" id="FXZK01000014">
    <property type="protein sequence ID" value="SMY09940.1"/>
    <property type="molecule type" value="Genomic_DNA"/>
</dbReference>
<sequence>MTAIMTNNFDTDFCTIQPVHTDLSQTTGGLLVGTKVATSFGWRPVQAIAEGDLVLTFDNGLQRVTRVQTHVLDMPRQTVTESAWPLHVPANALGNLAPLIVMPGQSVLVESDLAEELLGDAFVAIQATQLNGVEGIERVIPAERLTVITLHFEQDEVIFGAGGVLFVCEGRGDLVQDLHQSAPIYPTLPADLARMIVHDGVLPAGSMSELAQATERAA</sequence>
<feature type="domain" description="Hedgehog/Intein (Hint)" evidence="1">
    <location>
        <begin position="31"/>
        <end position="162"/>
    </location>
</feature>
<dbReference type="AlphaFoldDB" id="A0A238LM69"/>
<dbReference type="SUPFAM" id="SSF51294">
    <property type="entry name" value="Hedgehog/intein (Hint) domain"/>
    <property type="match status" value="1"/>
</dbReference>
<protein>
    <recommendedName>
        <fullName evidence="1">Hedgehog/Intein (Hint) domain-containing protein</fullName>
    </recommendedName>
</protein>
<dbReference type="InterPro" id="IPR028992">
    <property type="entry name" value="Hedgehog/Intein_dom"/>
</dbReference>
<proteinExistence type="predicted"/>
<accession>A0A238LM69</accession>
<reference evidence="2 3" key="1">
    <citation type="submission" date="2017-05" db="EMBL/GenBank/DDBJ databases">
        <authorList>
            <person name="Song R."/>
            <person name="Chenine A.L."/>
            <person name="Ruprecht R.M."/>
        </authorList>
    </citation>
    <scope>NUCLEOTIDE SEQUENCE [LARGE SCALE GENOMIC DNA]</scope>
    <source>
        <strain evidence="2 3">CECT 8899</strain>
    </source>
</reference>
<organism evidence="2 3">
    <name type="scientific">Flavimaricola marinus</name>
    <dbReference type="NCBI Taxonomy" id="1819565"/>
    <lineage>
        <taxon>Bacteria</taxon>
        <taxon>Pseudomonadati</taxon>
        <taxon>Pseudomonadota</taxon>
        <taxon>Alphaproteobacteria</taxon>
        <taxon>Rhodobacterales</taxon>
        <taxon>Paracoccaceae</taxon>
        <taxon>Flavimaricola</taxon>
    </lineage>
</organism>
<dbReference type="Proteomes" id="UP000201613">
    <property type="component" value="Unassembled WGS sequence"/>
</dbReference>
<evidence type="ECO:0000259" key="1">
    <source>
        <dbReference type="Pfam" id="PF13403"/>
    </source>
</evidence>
<evidence type="ECO:0000313" key="2">
    <source>
        <dbReference type="EMBL" id="SMY09940.1"/>
    </source>
</evidence>
<name>A0A238LM69_9RHOB</name>
<keyword evidence="3" id="KW-1185">Reference proteome</keyword>
<dbReference type="RefSeq" id="WP_093994107.1">
    <property type="nucleotide sequence ID" value="NZ_FXZK01000014.1"/>
</dbReference>
<dbReference type="OrthoDB" id="7685535at2"/>
<gene>
    <name evidence="2" type="ORF">LOM8899_04113</name>
</gene>
<dbReference type="InterPro" id="IPR036844">
    <property type="entry name" value="Hint_dom_sf"/>
</dbReference>
<dbReference type="Pfam" id="PF13403">
    <property type="entry name" value="Hint_2"/>
    <property type="match status" value="1"/>
</dbReference>
<evidence type="ECO:0000313" key="3">
    <source>
        <dbReference type="Proteomes" id="UP000201613"/>
    </source>
</evidence>